<accession>A0ABW5K5Q6</accession>
<dbReference type="InterPro" id="IPR005901">
    <property type="entry name" value="GLPGLI"/>
</dbReference>
<evidence type="ECO:0000313" key="3">
    <source>
        <dbReference type="Proteomes" id="UP001597394"/>
    </source>
</evidence>
<organism evidence="2 3">
    <name type="scientific">Kaistella montana</name>
    <dbReference type="NCBI Taxonomy" id="1849733"/>
    <lineage>
        <taxon>Bacteria</taxon>
        <taxon>Pseudomonadati</taxon>
        <taxon>Bacteroidota</taxon>
        <taxon>Flavobacteriia</taxon>
        <taxon>Flavobacteriales</taxon>
        <taxon>Weeksellaceae</taxon>
        <taxon>Chryseobacterium group</taxon>
        <taxon>Kaistella</taxon>
    </lineage>
</organism>
<dbReference type="Proteomes" id="UP001597394">
    <property type="component" value="Unassembled WGS sequence"/>
</dbReference>
<dbReference type="EMBL" id="JBHULG010000001">
    <property type="protein sequence ID" value="MFD2544223.1"/>
    <property type="molecule type" value="Genomic_DNA"/>
</dbReference>
<sequence>MKKILLILLLLSNFVFAQNISFVYELKYKPDSNKDSLLTEVYYLDVLGNQSVFRSEQARISDSLKYNMGFRGIEKITFTELYVIKNRESKEIIKNITTPLMNDLYFIRLKDHIDWQILNDIQKIDNIDCQKATVNYGGRNWTAWFDKNTLIQDGPYVFQGLPGLIVKLYDDKGDYDFNLMEIKNNKDHQLFYLRKGKEISWDIYKKLQYNYYSDPFSEIKNEV</sequence>
<protein>
    <submittedName>
        <fullName evidence="2">GLPGLI family protein</fullName>
    </submittedName>
</protein>
<gene>
    <name evidence="2" type="ORF">ACFSO8_02000</name>
</gene>
<dbReference type="RefSeq" id="WP_255927037.1">
    <property type="nucleotide sequence ID" value="NZ_JANFQP010000001.1"/>
</dbReference>
<evidence type="ECO:0000313" key="2">
    <source>
        <dbReference type="EMBL" id="MFD2544223.1"/>
    </source>
</evidence>
<feature type="chain" id="PRO_5046440828" evidence="1">
    <location>
        <begin position="18"/>
        <end position="223"/>
    </location>
</feature>
<keyword evidence="3" id="KW-1185">Reference proteome</keyword>
<comment type="caution">
    <text evidence="2">The sequence shown here is derived from an EMBL/GenBank/DDBJ whole genome shotgun (WGS) entry which is preliminary data.</text>
</comment>
<keyword evidence="1" id="KW-0732">Signal</keyword>
<dbReference type="NCBIfam" id="TIGR01200">
    <property type="entry name" value="GLPGLI"/>
    <property type="match status" value="1"/>
</dbReference>
<proteinExistence type="predicted"/>
<name>A0ABW5K5Q6_9FLAO</name>
<reference evidence="3" key="1">
    <citation type="journal article" date="2019" name="Int. J. Syst. Evol. Microbiol.">
        <title>The Global Catalogue of Microorganisms (GCM) 10K type strain sequencing project: providing services to taxonomists for standard genome sequencing and annotation.</title>
        <authorList>
            <consortium name="The Broad Institute Genomics Platform"/>
            <consortium name="The Broad Institute Genome Sequencing Center for Infectious Disease"/>
            <person name="Wu L."/>
            <person name="Ma J."/>
        </authorList>
    </citation>
    <scope>NUCLEOTIDE SEQUENCE [LARGE SCALE GENOMIC DNA]</scope>
    <source>
        <strain evidence="3">KCTC 52204</strain>
    </source>
</reference>
<feature type="signal peptide" evidence="1">
    <location>
        <begin position="1"/>
        <end position="17"/>
    </location>
</feature>
<evidence type="ECO:0000256" key="1">
    <source>
        <dbReference type="SAM" id="SignalP"/>
    </source>
</evidence>